<evidence type="ECO:0008006" key="4">
    <source>
        <dbReference type="Google" id="ProtNLM"/>
    </source>
</evidence>
<name>A0A7C8IQC1_9PEZI</name>
<organism evidence="2 3">
    <name type="scientific">Xylaria multiplex</name>
    <dbReference type="NCBI Taxonomy" id="323545"/>
    <lineage>
        <taxon>Eukaryota</taxon>
        <taxon>Fungi</taxon>
        <taxon>Dikarya</taxon>
        <taxon>Ascomycota</taxon>
        <taxon>Pezizomycotina</taxon>
        <taxon>Sordariomycetes</taxon>
        <taxon>Xylariomycetidae</taxon>
        <taxon>Xylariales</taxon>
        <taxon>Xylariaceae</taxon>
        <taxon>Xylaria</taxon>
    </lineage>
</organism>
<protein>
    <recommendedName>
        <fullName evidence="4">Heterokaryon incompatibility domain-containing protein</fullName>
    </recommendedName>
</protein>
<feature type="region of interest" description="Disordered" evidence="1">
    <location>
        <begin position="482"/>
        <end position="547"/>
    </location>
</feature>
<dbReference type="Proteomes" id="UP000481858">
    <property type="component" value="Unassembled WGS sequence"/>
</dbReference>
<accession>A0A7C8IQC1</accession>
<gene>
    <name evidence="2" type="ORF">GQX73_g3950</name>
</gene>
<comment type="caution">
    <text evidence="2">The sequence shown here is derived from an EMBL/GenBank/DDBJ whole genome shotgun (WGS) entry which is preliminary data.</text>
</comment>
<dbReference type="OrthoDB" id="674604at2759"/>
<feature type="compositionally biased region" description="Basic residues" evidence="1">
    <location>
        <begin position="524"/>
        <end position="533"/>
    </location>
</feature>
<feature type="compositionally biased region" description="Acidic residues" evidence="1">
    <location>
        <begin position="483"/>
        <end position="506"/>
    </location>
</feature>
<proteinExistence type="predicted"/>
<dbReference type="AlphaFoldDB" id="A0A7C8IQC1"/>
<sequence length="547" mass="62600">MRLLNTENYTLETFMGVKKPPYAILSHTWGENEVLFEDLQELIAPDEVIFFNAKWESIGTRKSLSSTISTITKIDISLLQGGLRKPDLDKFSVHTRMTWAYERETTRPEDRAYSLMGIFDVHMPLLYGEGGDKAFERLQGEIIKGVNDQSILLHRGYRHILATSPDDFLPIPTFRRSPSVSVLERVNFELRIFESVFADDPSSLCRPAVQLTRVGSEDKFYRSDTRLLKVRLGTGDQAEVVDVSCRSPTDERIVGTLDQRGLQRKVMEICDSSGWQALVPGTIMSGGLHLRLLPIVHKTASQLFDYAACYHEKNGPLIPIHYIESFNVFRDLRLMAAISLRHLGHENSSVVVLLFGQVLGATQEALWETKPPLDLNPFRIDLRGHYIFPYLVNLRDWLVAARGEHFDPLNMSLVHDYLPGLPMVRKHYTGLETVYNVVLTGAPEENFRSQFSMSTADRLRITVSLSRTLFLENEVLNFKAEIAEETSDEPEEISDESEVTSDESEEDRNTFSGFRRKEITSPQRSRRTTRRPGRYSYQYPRFDYGSE</sequence>
<reference evidence="2 3" key="1">
    <citation type="submission" date="2019-12" db="EMBL/GenBank/DDBJ databases">
        <title>Draft genome sequence of the ascomycete Xylaria multiplex DSM 110363.</title>
        <authorList>
            <person name="Buettner E."/>
            <person name="Kellner H."/>
        </authorList>
    </citation>
    <scope>NUCLEOTIDE SEQUENCE [LARGE SCALE GENOMIC DNA]</scope>
    <source>
        <strain evidence="2 3">DSM 110363</strain>
    </source>
</reference>
<dbReference type="EMBL" id="WUBL01000033">
    <property type="protein sequence ID" value="KAF2969621.1"/>
    <property type="molecule type" value="Genomic_DNA"/>
</dbReference>
<dbReference type="InParanoid" id="A0A7C8IQC1"/>
<evidence type="ECO:0000313" key="2">
    <source>
        <dbReference type="EMBL" id="KAF2969621.1"/>
    </source>
</evidence>
<evidence type="ECO:0000313" key="3">
    <source>
        <dbReference type="Proteomes" id="UP000481858"/>
    </source>
</evidence>
<dbReference type="PANTHER" id="PTHR10622:SF12">
    <property type="entry name" value="HET DOMAIN-CONTAINING PROTEIN"/>
    <property type="match status" value="1"/>
</dbReference>
<keyword evidence="3" id="KW-1185">Reference proteome</keyword>
<dbReference type="PANTHER" id="PTHR10622">
    <property type="entry name" value="HET DOMAIN-CONTAINING PROTEIN"/>
    <property type="match status" value="1"/>
</dbReference>
<evidence type="ECO:0000256" key="1">
    <source>
        <dbReference type="SAM" id="MobiDB-lite"/>
    </source>
</evidence>